<keyword evidence="2" id="KW-1185">Reference proteome</keyword>
<dbReference type="PANTHER" id="PTHR18901:SF38">
    <property type="entry name" value="PSEUDOURIDINE-5'-PHOSPHATASE"/>
    <property type="match status" value="1"/>
</dbReference>
<dbReference type="Pfam" id="PF00702">
    <property type="entry name" value="Hydrolase"/>
    <property type="match status" value="1"/>
</dbReference>
<dbReference type="InterPro" id="IPR036412">
    <property type="entry name" value="HAD-like_sf"/>
</dbReference>
<reference evidence="1 2" key="1">
    <citation type="submission" date="2018-03" db="EMBL/GenBank/DDBJ databases">
        <title>Genomic Encyclopedia of Archaeal and Bacterial Type Strains, Phase II (KMG-II): from individual species to whole genera.</title>
        <authorList>
            <person name="Goeker M."/>
        </authorList>
    </citation>
    <scope>NUCLEOTIDE SEQUENCE [LARGE SCALE GENOMIC DNA]</scope>
    <source>
        <strain evidence="1 2">DSM 100673</strain>
    </source>
</reference>
<dbReference type="SFLD" id="SFLDG01129">
    <property type="entry name" value="C1.5:_HAD__Beta-PGM__Phosphata"/>
    <property type="match status" value="1"/>
</dbReference>
<dbReference type="NCBIfam" id="TIGR01509">
    <property type="entry name" value="HAD-SF-IA-v3"/>
    <property type="match status" value="1"/>
</dbReference>
<dbReference type="Gene3D" id="1.10.150.240">
    <property type="entry name" value="Putative phosphatase, domain 2"/>
    <property type="match status" value="1"/>
</dbReference>
<dbReference type="InterPro" id="IPR023198">
    <property type="entry name" value="PGP-like_dom2"/>
</dbReference>
<dbReference type="OrthoDB" id="9782449at2"/>
<keyword evidence="1" id="KW-0378">Hydrolase</keyword>
<dbReference type="EMBL" id="PYGJ01000006">
    <property type="protein sequence ID" value="PSL19453.1"/>
    <property type="molecule type" value="Genomic_DNA"/>
</dbReference>
<dbReference type="SFLD" id="SFLDS00003">
    <property type="entry name" value="Haloacid_Dehalogenase"/>
    <property type="match status" value="1"/>
</dbReference>
<dbReference type="RefSeq" id="WP_106608639.1">
    <property type="nucleotide sequence ID" value="NZ_PYGJ01000006.1"/>
</dbReference>
<name>A0A2P8FCK3_9RHOB</name>
<dbReference type="PANTHER" id="PTHR18901">
    <property type="entry name" value="2-DEOXYGLUCOSE-6-PHOSPHATE PHOSPHATASE 2"/>
    <property type="match status" value="1"/>
</dbReference>
<dbReference type="Gene3D" id="3.40.50.1000">
    <property type="entry name" value="HAD superfamily/HAD-like"/>
    <property type="match status" value="1"/>
</dbReference>
<dbReference type="AlphaFoldDB" id="A0A2P8FCK3"/>
<evidence type="ECO:0000313" key="1">
    <source>
        <dbReference type="EMBL" id="PSL19453.1"/>
    </source>
</evidence>
<protein>
    <submittedName>
        <fullName evidence="1">HAD superfamily hydrolase (TIGR01509 family)</fullName>
    </submittedName>
</protein>
<evidence type="ECO:0000313" key="2">
    <source>
        <dbReference type="Proteomes" id="UP000240418"/>
    </source>
</evidence>
<dbReference type="SUPFAM" id="SSF56784">
    <property type="entry name" value="HAD-like"/>
    <property type="match status" value="1"/>
</dbReference>
<comment type="caution">
    <text evidence="1">The sequence shown here is derived from an EMBL/GenBank/DDBJ whole genome shotgun (WGS) entry which is preliminary data.</text>
</comment>
<accession>A0A2P8FCK3</accession>
<dbReference type="InterPro" id="IPR006439">
    <property type="entry name" value="HAD-SF_hydro_IA"/>
</dbReference>
<proteinExistence type="predicted"/>
<gene>
    <name evidence="1" type="ORF">CLV88_106166</name>
</gene>
<dbReference type="Proteomes" id="UP000240418">
    <property type="component" value="Unassembled WGS sequence"/>
</dbReference>
<dbReference type="InterPro" id="IPR023214">
    <property type="entry name" value="HAD_sf"/>
</dbReference>
<dbReference type="GO" id="GO:0016787">
    <property type="term" value="F:hydrolase activity"/>
    <property type="evidence" value="ECO:0007669"/>
    <property type="project" value="UniProtKB-KW"/>
</dbReference>
<organism evidence="1 2">
    <name type="scientific">Shimia abyssi</name>
    <dbReference type="NCBI Taxonomy" id="1662395"/>
    <lineage>
        <taxon>Bacteria</taxon>
        <taxon>Pseudomonadati</taxon>
        <taxon>Pseudomonadota</taxon>
        <taxon>Alphaproteobacteria</taxon>
        <taxon>Rhodobacterales</taxon>
        <taxon>Roseobacteraceae</taxon>
    </lineage>
</organism>
<sequence>MTLPAAFLFDMDGLLLDSERVMMKVFLELTDGLALDHEASTVFFLNLVGTSSAETDRRLVDFLPKEVKQDWFLAEFRNRYDVQSQKGIPLRPHAMEVVRHLHMLGGRMAVVTSTKGVLARRKLEKAGLLAMLVHVRAGDEVRANKPDPAPYIQAAEALNVHPADCIAFEDSDAGITAARAAGCRGFQIPDLRPPEQPFPDLGQEVVPDLRAALDRLGLWA</sequence>